<name>A0A2I1HJR5_9GLOM</name>
<organism evidence="1 2">
    <name type="scientific">Rhizophagus irregularis</name>
    <dbReference type="NCBI Taxonomy" id="588596"/>
    <lineage>
        <taxon>Eukaryota</taxon>
        <taxon>Fungi</taxon>
        <taxon>Fungi incertae sedis</taxon>
        <taxon>Mucoromycota</taxon>
        <taxon>Glomeromycotina</taxon>
        <taxon>Glomeromycetes</taxon>
        <taxon>Glomerales</taxon>
        <taxon>Glomeraceae</taxon>
        <taxon>Rhizophagus</taxon>
    </lineage>
</organism>
<dbReference type="VEuPathDB" id="FungiDB:FUN_010384"/>
<dbReference type="AlphaFoldDB" id="A0A2I1HJR5"/>
<sequence length="541" mass="61370">MGLVANNSCIPSWFKDISSIPNLPSLLTSQCSSNISITLSLFSLIGKFVDKIDEITHIQLRNKYYWIAGLDSSNSLIFGRAFYTFDDFSGIRVIYFSHWIPTSHDRMLLTPCPGCSLHCLNDNEGPLALKSVGGKLIHRSCLSILPSYRCLNLYQMTSHIDLSQQFINLKLSPFILCSYFRFLLGFSEIYIPEQFLVTDTPSFGQSDDSPAHIPLDPIRNPSPAFALTFGTQFHIVGSVHEGDLSTSHLNCAWLYLSYQNWMNASSVKRVRLKNNFLWSCIFELIRSKHISCEFNGTIKDAPIPPFLARAQDLIKETSYTTPSRLIPLMDEIFPSFLKTMGLFTGFDELLTQDPVTYWRSITDIKNFFSLVGLSRFEMLQTSFHAVDWALSFDNFQQSSAALGIQGLYLLSISFEIVRFPGLYADDSLCPNCGIFMETLEHLFICSPSSLDTSDSNPEPLQHKDITVELIQRFIVKVATKVSYSPECKRTYEELLTAFEVLIQLVFHPCFLILMTRLSLRPGFSEASYHVIFRPSLCDIPD</sequence>
<evidence type="ECO:0000313" key="1">
    <source>
        <dbReference type="EMBL" id="PKY59104.1"/>
    </source>
</evidence>
<dbReference type="EMBL" id="LLXI01003363">
    <property type="protein sequence ID" value="PKY59104.1"/>
    <property type="molecule type" value="Genomic_DNA"/>
</dbReference>
<comment type="caution">
    <text evidence="1">The sequence shown here is derived from an EMBL/GenBank/DDBJ whole genome shotgun (WGS) entry which is preliminary data.</text>
</comment>
<reference evidence="1 2" key="1">
    <citation type="submission" date="2015-10" db="EMBL/GenBank/DDBJ databases">
        <title>Genome analyses suggest a sexual origin of heterokaryosis in a supposedly ancient asexual fungus.</title>
        <authorList>
            <person name="Ropars J."/>
            <person name="Sedzielewska K."/>
            <person name="Noel J."/>
            <person name="Charron P."/>
            <person name="Farinelli L."/>
            <person name="Marton T."/>
            <person name="Kruger M."/>
            <person name="Pelin A."/>
            <person name="Brachmann A."/>
            <person name="Corradi N."/>
        </authorList>
    </citation>
    <scope>NUCLEOTIDE SEQUENCE [LARGE SCALE GENOMIC DNA]</scope>
    <source>
        <strain evidence="1 2">A4</strain>
    </source>
</reference>
<proteinExistence type="predicted"/>
<dbReference type="VEuPathDB" id="FungiDB:RhiirA1_463716"/>
<dbReference type="Proteomes" id="UP000234323">
    <property type="component" value="Unassembled WGS sequence"/>
</dbReference>
<gene>
    <name evidence="1" type="ORF">RhiirA4_430181</name>
</gene>
<accession>A0A2I1HJR5</accession>
<keyword evidence="2" id="KW-1185">Reference proteome</keyword>
<evidence type="ECO:0000313" key="2">
    <source>
        <dbReference type="Proteomes" id="UP000234323"/>
    </source>
</evidence>
<protein>
    <submittedName>
        <fullName evidence="1">Uncharacterized protein</fullName>
    </submittedName>
</protein>